<evidence type="ECO:0000313" key="4">
    <source>
        <dbReference type="EMBL" id="KAK0146032.1"/>
    </source>
</evidence>
<dbReference type="AlphaFoldDB" id="A0AA47P431"/>
<accession>A0AA47P431</accession>
<gene>
    <name evidence="4" type="primary">ZNF440</name>
    <name evidence="4" type="ORF">N1851_014710</name>
</gene>
<feature type="compositionally biased region" description="Basic and acidic residues" evidence="2">
    <location>
        <begin position="399"/>
        <end position="408"/>
    </location>
</feature>
<evidence type="ECO:0000256" key="1">
    <source>
        <dbReference type="PROSITE-ProRule" id="PRU00042"/>
    </source>
</evidence>
<feature type="domain" description="C2H2-type" evidence="3">
    <location>
        <begin position="453"/>
        <end position="480"/>
    </location>
</feature>
<dbReference type="GO" id="GO:0008270">
    <property type="term" value="F:zinc ion binding"/>
    <property type="evidence" value="ECO:0007669"/>
    <property type="project" value="UniProtKB-KW"/>
</dbReference>
<protein>
    <submittedName>
        <fullName evidence="4">Zinc finger protein 440</fullName>
    </submittedName>
</protein>
<dbReference type="InterPro" id="IPR036236">
    <property type="entry name" value="Znf_C2H2_sf"/>
</dbReference>
<dbReference type="SMART" id="SM00355">
    <property type="entry name" value="ZnF_C2H2"/>
    <property type="match status" value="3"/>
</dbReference>
<keyword evidence="5" id="KW-1185">Reference proteome</keyword>
<dbReference type="Proteomes" id="UP001174136">
    <property type="component" value="Unassembled WGS sequence"/>
</dbReference>
<evidence type="ECO:0000313" key="5">
    <source>
        <dbReference type="Proteomes" id="UP001174136"/>
    </source>
</evidence>
<comment type="caution">
    <text evidence="4">The sequence shown here is derived from an EMBL/GenBank/DDBJ whole genome shotgun (WGS) entry which is preliminary data.</text>
</comment>
<dbReference type="EMBL" id="JAOPHQ010002642">
    <property type="protein sequence ID" value="KAK0146032.1"/>
    <property type="molecule type" value="Genomic_DNA"/>
</dbReference>
<evidence type="ECO:0000256" key="2">
    <source>
        <dbReference type="SAM" id="MobiDB-lite"/>
    </source>
</evidence>
<organism evidence="4 5">
    <name type="scientific">Merluccius polli</name>
    <name type="common">Benguela hake</name>
    <name type="synonym">Merluccius cadenati</name>
    <dbReference type="NCBI Taxonomy" id="89951"/>
    <lineage>
        <taxon>Eukaryota</taxon>
        <taxon>Metazoa</taxon>
        <taxon>Chordata</taxon>
        <taxon>Craniata</taxon>
        <taxon>Vertebrata</taxon>
        <taxon>Euteleostomi</taxon>
        <taxon>Actinopterygii</taxon>
        <taxon>Neopterygii</taxon>
        <taxon>Teleostei</taxon>
        <taxon>Neoteleostei</taxon>
        <taxon>Acanthomorphata</taxon>
        <taxon>Zeiogadaria</taxon>
        <taxon>Gadariae</taxon>
        <taxon>Gadiformes</taxon>
        <taxon>Gadoidei</taxon>
        <taxon>Merlucciidae</taxon>
        <taxon>Merluccius</taxon>
    </lineage>
</organism>
<reference evidence="4" key="1">
    <citation type="journal article" date="2023" name="Front. Mar. Sci.">
        <title>A new Merluccius polli reference genome to investigate the effects of global change in West African waters.</title>
        <authorList>
            <person name="Mateo J.L."/>
            <person name="Blanco-Fernandez C."/>
            <person name="Garcia-Vazquez E."/>
            <person name="Machado-Schiaffino G."/>
        </authorList>
    </citation>
    <scope>NUCLEOTIDE SEQUENCE</scope>
    <source>
        <strain evidence="4">C29</strain>
        <tissue evidence="4">Fin</tissue>
    </source>
</reference>
<sequence>MYPSNMSKIEEIRVYVNERLRSAAAEILGVVEKTITDYEDQASYLKRETDRQRNLLDIVLRPKLPENGQFQPPATTTHQPVAGIMCQPFPVREPSQSSEPLCAFTSREEFLKFASVGYCPYCCKATEASEIHLIKRHYFFAIHFTDKGVEKFTVPCTCKERIKGRSHWHCPDCGKTIYRKNNFEMHLSKQHGHLLLQQSQDPETYQASAAFGEEDGPPEEWLWPEFNNLDQEEDEEEPPSLPHIKEEQEPLWIGLEGGREFQVPPEWPCRKPQEELEKLHVKKEEEERNDWCGEEEEVAVVGGPPHGPQNSMATVAHQDPALTSSSTSSSHFGNVQDEVERAVYATTSSMMPDVDAHLAGQSTRMMALAGTWQQQQHQQQLHQQQQQPHDDCSLGNYKDPVDGQRERGGAWSGLKTLRSKRAKHHGKTNVSHGGLKCKRPGRFSPFQSARGPHRCKLCGKAFYCVVTLLKHAQTHAQDAPCVCVVCGTHLESREGLLQHLQTHKENFNTFEFS</sequence>
<dbReference type="SUPFAM" id="SSF57667">
    <property type="entry name" value="beta-beta-alpha zinc fingers"/>
    <property type="match status" value="1"/>
</dbReference>
<name>A0AA47P431_MERPO</name>
<feature type="region of interest" description="Disordered" evidence="2">
    <location>
        <begin position="373"/>
        <end position="409"/>
    </location>
</feature>
<feature type="compositionally biased region" description="Low complexity" evidence="2">
    <location>
        <begin position="373"/>
        <end position="387"/>
    </location>
</feature>
<dbReference type="InterPro" id="IPR013087">
    <property type="entry name" value="Znf_C2H2_type"/>
</dbReference>
<dbReference type="PROSITE" id="PS00028">
    <property type="entry name" value="ZINC_FINGER_C2H2_1"/>
    <property type="match status" value="3"/>
</dbReference>
<dbReference type="PROSITE" id="PS50157">
    <property type="entry name" value="ZINC_FINGER_C2H2_2"/>
    <property type="match status" value="2"/>
</dbReference>
<feature type="domain" description="C2H2-type" evidence="3">
    <location>
        <begin position="168"/>
        <end position="191"/>
    </location>
</feature>
<keyword evidence="1" id="KW-0862">Zinc</keyword>
<keyword evidence="1" id="KW-0863">Zinc-finger</keyword>
<evidence type="ECO:0000259" key="3">
    <source>
        <dbReference type="PROSITE" id="PS50157"/>
    </source>
</evidence>
<keyword evidence="1" id="KW-0479">Metal-binding</keyword>
<dbReference type="Gene3D" id="3.30.160.60">
    <property type="entry name" value="Classic Zinc Finger"/>
    <property type="match status" value="1"/>
</dbReference>
<proteinExistence type="predicted"/>